<dbReference type="GO" id="GO:0016787">
    <property type="term" value="F:hydrolase activity"/>
    <property type="evidence" value="ECO:0007669"/>
    <property type="project" value="UniProtKB-KW"/>
</dbReference>
<comment type="caution">
    <text evidence="3">The sequence shown here is derived from an EMBL/GenBank/DDBJ whole genome shotgun (WGS) entry which is preliminary data.</text>
</comment>
<dbReference type="InterPro" id="IPR051518">
    <property type="entry name" value="Sucrose_Phosphatase"/>
</dbReference>
<evidence type="ECO:0000256" key="1">
    <source>
        <dbReference type="ARBA" id="ARBA00022801"/>
    </source>
</evidence>
<dbReference type="InterPro" id="IPR036412">
    <property type="entry name" value="HAD-like_sf"/>
</dbReference>
<keyword evidence="1 3" id="KW-0378">Hydrolase</keyword>
<dbReference type="Pfam" id="PF05116">
    <property type="entry name" value="S6PP"/>
    <property type="match status" value="1"/>
</dbReference>
<dbReference type="PANTHER" id="PTHR46521:SF4">
    <property type="entry name" value="SUCROSE-PHOSPHATASE 2-RELATED"/>
    <property type="match status" value="1"/>
</dbReference>
<evidence type="ECO:0000313" key="3">
    <source>
        <dbReference type="EMBL" id="MFC6200227.1"/>
    </source>
</evidence>
<name>A0ABW1SG21_9PROT</name>
<organism evidence="3 4">
    <name type="scientific">Ponticaulis profundi</name>
    <dbReference type="NCBI Taxonomy" id="2665222"/>
    <lineage>
        <taxon>Bacteria</taxon>
        <taxon>Pseudomonadati</taxon>
        <taxon>Pseudomonadota</taxon>
        <taxon>Alphaproteobacteria</taxon>
        <taxon>Hyphomonadales</taxon>
        <taxon>Hyphomonadaceae</taxon>
        <taxon>Ponticaulis</taxon>
    </lineage>
</organism>
<dbReference type="InterPro" id="IPR023214">
    <property type="entry name" value="HAD_sf"/>
</dbReference>
<feature type="domain" description="Sucrose phosphatase-like" evidence="2">
    <location>
        <begin position="8"/>
        <end position="236"/>
    </location>
</feature>
<reference evidence="4" key="1">
    <citation type="journal article" date="2019" name="Int. J. Syst. Evol. Microbiol.">
        <title>The Global Catalogue of Microorganisms (GCM) 10K type strain sequencing project: providing services to taxonomists for standard genome sequencing and annotation.</title>
        <authorList>
            <consortium name="The Broad Institute Genomics Platform"/>
            <consortium name="The Broad Institute Genome Sequencing Center for Infectious Disease"/>
            <person name="Wu L."/>
            <person name="Ma J."/>
        </authorList>
    </citation>
    <scope>NUCLEOTIDE SEQUENCE [LARGE SCALE GENOMIC DNA]</scope>
    <source>
        <strain evidence="4">CGMCC-1.15741</strain>
    </source>
</reference>
<dbReference type="SFLD" id="SFLDG01141">
    <property type="entry name" value="C2.B.1:_Sucrose_Phosphatase_Li"/>
    <property type="match status" value="1"/>
</dbReference>
<dbReference type="EMBL" id="JBHSSW010000066">
    <property type="protein sequence ID" value="MFC6200227.1"/>
    <property type="molecule type" value="Genomic_DNA"/>
</dbReference>
<dbReference type="PANTHER" id="PTHR46521">
    <property type="entry name" value="SUCROSE-PHOSPHATASE 2-RELATED"/>
    <property type="match status" value="1"/>
</dbReference>
<dbReference type="InterPro" id="IPR006380">
    <property type="entry name" value="SPP-like_dom"/>
</dbReference>
<dbReference type="Proteomes" id="UP001596303">
    <property type="component" value="Unassembled WGS sequence"/>
</dbReference>
<protein>
    <submittedName>
        <fullName evidence="3">HAD family hydrolase</fullName>
    </submittedName>
</protein>
<keyword evidence="4" id="KW-1185">Reference proteome</keyword>
<dbReference type="RefSeq" id="WP_377382357.1">
    <property type="nucleotide sequence ID" value="NZ_JBHSSW010000066.1"/>
</dbReference>
<dbReference type="Gene3D" id="3.90.1070.10">
    <property type="match status" value="1"/>
</dbReference>
<gene>
    <name evidence="3" type="ORF">ACFQDM_19305</name>
</gene>
<proteinExistence type="predicted"/>
<accession>A0ABW1SG21</accession>
<evidence type="ECO:0000259" key="2">
    <source>
        <dbReference type="Pfam" id="PF05116"/>
    </source>
</evidence>
<dbReference type="SFLD" id="SFLDG01140">
    <property type="entry name" value="C2.B:_Phosphomannomutase_and_P"/>
    <property type="match status" value="1"/>
</dbReference>
<dbReference type="Gene3D" id="3.40.50.1000">
    <property type="entry name" value="HAD superfamily/HAD-like"/>
    <property type="match status" value="1"/>
</dbReference>
<dbReference type="SUPFAM" id="SSF56784">
    <property type="entry name" value="HAD-like"/>
    <property type="match status" value="1"/>
</dbReference>
<sequence>MTNLAGKDLILATDLDGTFLGGDEASKKALYGYIEDNRDWLGLVFVTGRDLGFIDDITSADVPRPDLVIGDVGTTVVHGHDFSPVKEVEDWIDALWTGSDSAEEKLINAQKLERQKVFGGRRLSYFYHDVEEANRLREEITDMGYDVLMSDNIYFDVLPRGVQKGPTLKKTMAHFDLPDASILVAGDTLNDRSLFETGLDGVMVGNAEAALIEAVSHLENVYHAEGEGAAGVHDGLLRKIKSHAKGEFAS</sequence>
<dbReference type="SFLD" id="SFLDS00003">
    <property type="entry name" value="Haloacid_Dehalogenase"/>
    <property type="match status" value="1"/>
</dbReference>
<evidence type="ECO:0000313" key="4">
    <source>
        <dbReference type="Proteomes" id="UP001596303"/>
    </source>
</evidence>